<keyword evidence="2" id="KW-0614">Plasmid</keyword>
<dbReference type="InterPro" id="IPR027417">
    <property type="entry name" value="P-loop_NTPase"/>
</dbReference>
<dbReference type="HOGENOM" id="CLU_577193_0_0_10"/>
<evidence type="ECO:0000313" key="3">
    <source>
        <dbReference type="Proteomes" id="UP000019423"/>
    </source>
</evidence>
<gene>
    <name evidence="2" type="ORF">Hsw_PB0015</name>
</gene>
<geneLocation type="plasmid" evidence="2 3">
    <name>pHsw2</name>
</geneLocation>
<dbReference type="AlphaFoldDB" id="W8F094"/>
<proteinExistence type="predicted"/>
<protein>
    <recommendedName>
        <fullName evidence="1">Phage terminase large subunit N-terminal domain-containing protein</fullName>
    </recommendedName>
</protein>
<dbReference type="eggNOG" id="COG1783">
    <property type="taxonomic scope" value="Bacteria"/>
</dbReference>
<dbReference type="EMBL" id="CP007143">
    <property type="protein sequence ID" value="AHJ95305.1"/>
    <property type="molecule type" value="Genomic_DNA"/>
</dbReference>
<reference evidence="2 3" key="1">
    <citation type="submission" date="2014-01" db="EMBL/GenBank/DDBJ databases">
        <title>Complete sequence of plasmid2 of ionizing-radiation resistance bacterium Hymenobacter swuensis DY53.</title>
        <authorList>
            <person name="Jung J.-H."/>
            <person name="Jeong S.-W."/>
            <person name="Joe M.-H."/>
            <person name="Cho y.-j."/>
            <person name="Kim M.-K."/>
            <person name="Lim S.-Y."/>
        </authorList>
    </citation>
    <scope>NUCLEOTIDE SEQUENCE [LARGE SCALE GENOMIC DNA]</scope>
    <source>
        <strain evidence="2 3">DY53</strain>
        <plasmid evidence="2 3">pHsw2</plasmid>
    </source>
</reference>
<dbReference type="OrthoDB" id="924847at2"/>
<feature type="domain" description="Phage terminase large subunit N-terminal" evidence="1">
    <location>
        <begin position="37"/>
        <end position="238"/>
    </location>
</feature>
<dbReference type="Pfam" id="PF04466">
    <property type="entry name" value="Terminase_3"/>
    <property type="match status" value="1"/>
</dbReference>
<evidence type="ECO:0000259" key="1">
    <source>
        <dbReference type="Pfam" id="PF04466"/>
    </source>
</evidence>
<dbReference type="PATRIC" id="fig|1227739.3.peg.13"/>
<evidence type="ECO:0000313" key="2">
    <source>
        <dbReference type="EMBL" id="AHJ95305.1"/>
    </source>
</evidence>
<name>W8F094_9BACT</name>
<sequence>MVAESSSSAVNTLFDVSDFPKAGEFINACLSQKYFVICYGGAIRGGKTFNSLGGLVLLHRMFPGSRSVIVRDTLETLKKNTLPSVTKAFPSNFIKDFNGTDYQWRFTNGSNCMFMSENAERDPDMDRWNGLEYNFILLEQAEELREKTFFKAIERAGSYVLPRGQKQPRPIILITVNPTDTWVRKQFYEPYMNGTLPEGWLYIPARIDDNPHIPDSYKESLLQMKLVNPIHYERFVSGNWDVKEATGNEFYAAFSRTKHVQPTAYLPGLPILSSWDANALPYSHTLLCQPERVGEGLVLRFFHEYALTPPKSGIANTGKQFLLDRTANGWQSSALFLTGDATLRNAKIGEQRGESLFNDVQAAVLPALHSGSADLWPRKNAGVMRRGDFLNYLLRGGVPGVSVQIDPSLVRLIEDLEQVQKGVDGKVKPKVKDKELGATYERLGHGADNFDYVCLSHPLIAAAYEAFKNGRDD</sequence>
<dbReference type="KEGG" id="hsw:Hsw_PB0015"/>
<accession>W8F094</accession>
<dbReference type="Gene3D" id="3.40.50.300">
    <property type="entry name" value="P-loop containing nucleotide triphosphate hydrolases"/>
    <property type="match status" value="1"/>
</dbReference>
<dbReference type="Proteomes" id="UP000019423">
    <property type="component" value="Plasmid pHsw2"/>
</dbReference>
<dbReference type="RefSeq" id="WP_044000267.1">
    <property type="nucleotide sequence ID" value="NZ_CP007143.1"/>
</dbReference>
<organism evidence="2 3">
    <name type="scientific">Hymenobacter swuensis DY53</name>
    <dbReference type="NCBI Taxonomy" id="1227739"/>
    <lineage>
        <taxon>Bacteria</taxon>
        <taxon>Pseudomonadati</taxon>
        <taxon>Bacteroidota</taxon>
        <taxon>Cytophagia</taxon>
        <taxon>Cytophagales</taxon>
        <taxon>Hymenobacteraceae</taxon>
        <taxon>Hymenobacter</taxon>
    </lineage>
</organism>
<dbReference type="InterPro" id="IPR035412">
    <property type="entry name" value="Terminase_L_N"/>
</dbReference>
<keyword evidence="3" id="KW-1185">Reference proteome</keyword>